<dbReference type="PRINTS" id="PR01703">
    <property type="entry name" value="MNSODISMTASE"/>
</dbReference>
<dbReference type="RefSeq" id="XP_026664946.1">
    <property type="nucleotide sequence ID" value="XM_026809145.2"/>
</dbReference>
<evidence type="ECO:0000256" key="5">
    <source>
        <dbReference type="ARBA" id="ARBA00022528"/>
    </source>
</evidence>
<dbReference type="GO" id="GO:0004784">
    <property type="term" value="F:superoxide dismutase activity"/>
    <property type="evidence" value="ECO:0007669"/>
    <property type="project" value="UniProtKB-EC"/>
</dbReference>
<evidence type="ECO:0000256" key="10">
    <source>
        <dbReference type="ARBA" id="ARBA00049204"/>
    </source>
</evidence>
<comment type="similarity">
    <text evidence="3">Belongs to the iron/manganese superoxide dismutase family.</text>
</comment>
<dbReference type="EC" id="1.15.1.1" evidence="4"/>
<evidence type="ECO:0000256" key="2">
    <source>
        <dbReference type="ARBA" id="ARBA00004229"/>
    </source>
</evidence>
<protein>
    <recommendedName>
        <fullName evidence="4">superoxide dismutase</fullName>
        <ecNumber evidence="4">1.15.1.1</ecNumber>
    </recommendedName>
</protein>
<dbReference type="InterPro" id="IPR036314">
    <property type="entry name" value="SOD_C_sf"/>
</dbReference>
<evidence type="ECO:0000256" key="4">
    <source>
        <dbReference type="ARBA" id="ARBA00012682"/>
    </source>
</evidence>
<evidence type="ECO:0000256" key="6">
    <source>
        <dbReference type="ARBA" id="ARBA00022640"/>
    </source>
</evidence>
<evidence type="ECO:0000313" key="13">
    <source>
        <dbReference type="Proteomes" id="UP000228380"/>
    </source>
</evidence>
<reference evidence="13" key="1">
    <citation type="journal article" date="2019" name="Nat. Commun.">
        <title>Genome-wide association mapping of date palm fruit traits.</title>
        <authorList>
            <person name="Hazzouri K.M."/>
            <person name="Gros-Balthazard M."/>
            <person name="Flowers J.M."/>
            <person name="Copetti D."/>
            <person name="Lemansour A."/>
            <person name="Lebrun M."/>
            <person name="Masmoudi K."/>
            <person name="Ferrand S."/>
            <person name="Dhar M.I."/>
            <person name="Fresquez Z.A."/>
            <person name="Rosas U."/>
            <person name="Zhang J."/>
            <person name="Talag J."/>
            <person name="Lee S."/>
            <person name="Kudrna D."/>
            <person name="Powell R.F."/>
            <person name="Leitch I.J."/>
            <person name="Krueger R.R."/>
            <person name="Wing R.A."/>
            <person name="Amiri K.M.A."/>
            <person name="Purugganan M.D."/>
        </authorList>
    </citation>
    <scope>NUCLEOTIDE SEQUENCE [LARGE SCALE GENOMIC DNA]</scope>
    <source>
        <strain evidence="13">cv. Khalas</strain>
    </source>
</reference>
<dbReference type="PROSITE" id="PS00088">
    <property type="entry name" value="SOD_MN"/>
    <property type="match status" value="1"/>
</dbReference>
<dbReference type="InterPro" id="IPR036324">
    <property type="entry name" value="Mn/Fe_SOD_N_sf"/>
</dbReference>
<proteinExistence type="inferred from homology"/>
<dbReference type="Pfam" id="PF02777">
    <property type="entry name" value="Sod_Fe_C"/>
    <property type="match status" value="1"/>
</dbReference>
<comment type="catalytic activity">
    <reaction evidence="10">
        <text>2 superoxide + 2 H(+) = H2O2 + O2</text>
        <dbReference type="Rhea" id="RHEA:20696"/>
        <dbReference type="ChEBI" id="CHEBI:15378"/>
        <dbReference type="ChEBI" id="CHEBI:15379"/>
        <dbReference type="ChEBI" id="CHEBI:16240"/>
        <dbReference type="ChEBI" id="CHEBI:18421"/>
        <dbReference type="EC" id="1.15.1.1"/>
    </reaction>
</comment>
<name>A0A8B8JAV2_PHODC</name>
<comment type="cofactor">
    <cofactor evidence="1">
        <name>Fe cation</name>
        <dbReference type="ChEBI" id="CHEBI:24875"/>
    </cofactor>
</comment>
<keyword evidence="13" id="KW-1185">Reference proteome</keyword>
<gene>
    <name evidence="14" type="primary">LOC103718751</name>
</gene>
<keyword evidence="6" id="KW-0934">Plastid</keyword>
<keyword evidence="7" id="KW-0479">Metal-binding</keyword>
<accession>A0A8B8JAV2</accession>
<dbReference type="GeneID" id="103718751"/>
<organism evidence="13 14">
    <name type="scientific">Phoenix dactylifera</name>
    <name type="common">Date palm</name>
    <dbReference type="NCBI Taxonomy" id="42345"/>
    <lineage>
        <taxon>Eukaryota</taxon>
        <taxon>Viridiplantae</taxon>
        <taxon>Streptophyta</taxon>
        <taxon>Embryophyta</taxon>
        <taxon>Tracheophyta</taxon>
        <taxon>Spermatophyta</taxon>
        <taxon>Magnoliopsida</taxon>
        <taxon>Liliopsida</taxon>
        <taxon>Arecaceae</taxon>
        <taxon>Coryphoideae</taxon>
        <taxon>Phoeniceae</taxon>
        <taxon>Phoenix</taxon>
    </lineage>
</organism>
<evidence type="ECO:0000313" key="14">
    <source>
        <dbReference type="RefSeq" id="XP_026664946.1"/>
    </source>
</evidence>
<keyword evidence="8" id="KW-0560">Oxidoreductase</keyword>
<dbReference type="GO" id="GO:0009416">
    <property type="term" value="P:response to light stimulus"/>
    <property type="evidence" value="ECO:0007669"/>
    <property type="project" value="UniProtKB-ARBA"/>
</dbReference>
<dbReference type="PANTHER" id="PTHR42769:SF3">
    <property type="entry name" value="SUPEROXIDE DISMUTASE [FE] 2, CHLOROPLASTIC"/>
    <property type="match status" value="1"/>
</dbReference>
<dbReference type="Pfam" id="PF00081">
    <property type="entry name" value="Sod_Fe_N"/>
    <property type="match status" value="1"/>
</dbReference>
<feature type="domain" description="Manganese/iron superoxide dismutase N-terminal" evidence="11">
    <location>
        <begin position="49"/>
        <end position="133"/>
    </location>
</feature>
<dbReference type="Proteomes" id="UP000228380">
    <property type="component" value="Chromosome 2"/>
</dbReference>
<evidence type="ECO:0000256" key="3">
    <source>
        <dbReference type="ARBA" id="ARBA00008714"/>
    </source>
</evidence>
<dbReference type="FunFam" id="3.55.40.20:FF:000005">
    <property type="entry name" value="Superoxide dismutase"/>
    <property type="match status" value="1"/>
</dbReference>
<dbReference type="InterPro" id="IPR019832">
    <property type="entry name" value="Mn/Fe_SOD_C"/>
</dbReference>
<evidence type="ECO:0000256" key="1">
    <source>
        <dbReference type="ARBA" id="ARBA00001962"/>
    </source>
</evidence>
<comment type="subcellular location">
    <subcellularLocation>
        <location evidence="2">Plastid</location>
        <location evidence="2">Chloroplast</location>
    </subcellularLocation>
</comment>
<dbReference type="FunFam" id="1.10.287.990:FF:000002">
    <property type="entry name" value="Superoxide dismutase"/>
    <property type="match status" value="1"/>
</dbReference>
<keyword evidence="9" id="KW-0408">Iron</keyword>
<sequence length="304" mass="34361">MGGASLLSALACGVSSSSIGAPPHSFLCPTPNRRRKSRRKVRCAPITAQFELKPPPYPLDSLEPHMSRETLEHHWGRHHRGHVDSLNARIAGTQLEEMELEDVVVASYNKGSPLPPFVHAAQVWNHDFFWRSMEPGGGGKPSGELMGLIERDFGSFERMLKEFKEAASTQFGSGWAWLAYKANRLDVGNAVNPCPSEKDNKLVIAKTPNAVNPLVWDYSPLLAVDVWEHAYYLDYENRRADYVSIFMEKLVSWDIVSSRLHIATARAAERAREDERRRREDDVEITNREAVEMYVDSDNDSEPE</sequence>
<dbReference type="SUPFAM" id="SSF46609">
    <property type="entry name" value="Fe,Mn superoxide dismutase (SOD), N-terminal domain"/>
    <property type="match status" value="1"/>
</dbReference>
<dbReference type="PANTHER" id="PTHR42769">
    <property type="entry name" value="SUPEROXIDE DISMUTASE"/>
    <property type="match status" value="1"/>
</dbReference>
<reference evidence="14" key="2">
    <citation type="submission" date="2025-08" db="UniProtKB">
        <authorList>
            <consortium name="RefSeq"/>
        </authorList>
    </citation>
    <scope>IDENTIFICATION</scope>
    <source>
        <tissue evidence="14">Young leaves</tissue>
    </source>
</reference>
<evidence type="ECO:0000256" key="9">
    <source>
        <dbReference type="ARBA" id="ARBA00023004"/>
    </source>
</evidence>
<dbReference type="InterPro" id="IPR001189">
    <property type="entry name" value="Mn/Fe_SOD"/>
</dbReference>
<dbReference type="Gene3D" id="3.55.40.20">
    <property type="entry name" value="Iron/manganese superoxide dismutase, C-terminal domain"/>
    <property type="match status" value="1"/>
</dbReference>
<feature type="domain" description="Manganese/iron superoxide dismutase C-terminal" evidence="12">
    <location>
        <begin position="141"/>
        <end position="259"/>
    </location>
</feature>
<evidence type="ECO:0000256" key="7">
    <source>
        <dbReference type="ARBA" id="ARBA00022723"/>
    </source>
</evidence>
<dbReference type="Gene3D" id="1.10.287.990">
    <property type="entry name" value="Fe,Mn superoxide dismutase (SOD) domain"/>
    <property type="match status" value="1"/>
</dbReference>
<dbReference type="GO" id="GO:0042644">
    <property type="term" value="C:chloroplast nucleoid"/>
    <property type="evidence" value="ECO:0007669"/>
    <property type="project" value="TreeGrafter"/>
</dbReference>
<dbReference type="SUPFAM" id="SSF54719">
    <property type="entry name" value="Fe,Mn superoxide dismutase (SOD), C-terminal domain"/>
    <property type="match status" value="1"/>
</dbReference>
<evidence type="ECO:0000259" key="11">
    <source>
        <dbReference type="Pfam" id="PF00081"/>
    </source>
</evidence>
<keyword evidence="5" id="KW-0150">Chloroplast</keyword>
<dbReference type="AlphaFoldDB" id="A0A8B8JAV2"/>
<dbReference type="GO" id="GO:0046872">
    <property type="term" value="F:metal ion binding"/>
    <property type="evidence" value="ECO:0007669"/>
    <property type="project" value="UniProtKB-KW"/>
</dbReference>
<dbReference type="InterPro" id="IPR019833">
    <property type="entry name" value="Mn/Fe_SOD_BS"/>
</dbReference>
<dbReference type="InterPro" id="IPR019831">
    <property type="entry name" value="Mn/Fe_SOD_N"/>
</dbReference>
<evidence type="ECO:0000259" key="12">
    <source>
        <dbReference type="Pfam" id="PF02777"/>
    </source>
</evidence>
<evidence type="ECO:0000256" key="8">
    <source>
        <dbReference type="ARBA" id="ARBA00023002"/>
    </source>
</evidence>